<gene>
    <name evidence="1" type="ORF">LCGC14_1813440</name>
</gene>
<protein>
    <submittedName>
        <fullName evidence="1">Uncharacterized protein</fullName>
    </submittedName>
</protein>
<dbReference type="EMBL" id="LAZR01017652">
    <property type="protein sequence ID" value="KKL99534.1"/>
    <property type="molecule type" value="Genomic_DNA"/>
</dbReference>
<sequence length="183" mass="19406">MSEKTLPFPRGKTYGDRVVTLNDTTAKHLEGQIFEVEDTEHGTGMKVFLRCVKNDSGGSITSARRLYKFSTTDLLDFGRRISGLVHEDGMICKPMDDAYPVGTVIVDNDLFYVVEKGLCSITLEPTTVSLAAGDAVTTDQSGFLDGAVAGAGEYVVGIIDVDAAVASVDVVVHVAAGLVNSEA</sequence>
<organism evidence="1">
    <name type="scientific">marine sediment metagenome</name>
    <dbReference type="NCBI Taxonomy" id="412755"/>
    <lineage>
        <taxon>unclassified sequences</taxon>
        <taxon>metagenomes</taxon>
        <taxon>ecological metagenomes</taxon>
    </lineage>
</organism>
<comment type="caution">
    <text evidence="1">The sequence shown here is derived from an EMBL/GenBank/DDBJ whole genome shotgun (WGS) entry which is preliminary data.</text>
</comment>
<evidence type="ECO:0000313" key="1">
    <source>
        <dbReference type="EMBL" id="KKL99534.1"/>
    </source>
</evidence>
<dbReference type="AlphaFoldDB" id="A0A0F9GKV4"/>
<proteinExistence type="predicted"/>
<reference evidence="1" key="1">
    <citation type="journal article" date="2015" name="Nature">
        <title>Complex archaea that bridge the gap between prokaryotes and eukaryotes.</title>
        <authorList>
            <person name="Spang A."/>
            <person name="Saw J.H."/>
            <person name="Jorgensen S.L."/>
            <person name="Zaremba-Niedzwiedzka K."/>
            <person name="Martijn J."/>
            <person name="Lind A.E."/>
            <person name="van Eijk R."/>
            <person name="Schleper C."/>
            <person name="Guy L."/>
            <person name="Ettema T.J."/>
        </authorList>
    </citation>
    <scope>NUCLEOTIDE SEQUENCE</scope>
</reference>
<accession>A0A0F9GKV4</accession>
<name>A0A0F9GKV4_9ZZZZ</name>